<proteinExistence type="predicted"/>
<protein>
    <submittedName>
        <fullName evidence="1">Uncharacterized protein</fullName>
    </submittedName>
</protein>
<accession>A0A158A606</accession>
<dbReference type="RefSeq" id="WP_062603317.1">
    <property type="nucleotide sequence ID" value="NZ_FCOX02000004.1"/>
</dbReference>
<dbReference type="AlphaFoldDB" id="A0A158A606"/>
<dbReference type="EMBL" id="FCOX02000004">
    <property type="protein sequence ID" value="SAK53262.1"/>
    <property type="molecule type" value="Genomic_DNA"/>
</dbReference>
<evidence type="ECO:0000313" key="1">
    <source>
        <dbReference type="EMBL" id="SAK53262.1"/>
    </source>
</evidence>
<sequence length="73" mass="8511">MMERDEIFWLVWCPTGSAPPSYRHTSEAGAIAEAERLARAARNAKFYVLKATDLRYIDDMKRVVLWHPDEPIF</sequence>
<name>A0A158A606_9BURK</name>
<evidence type="ECO:0000313" key="2">
    <source>
        <dbReference type="Proteomes" id="UP000071859"/>
    </source>
</evidence>
<comment type="caution">
    <text evidence="1">The sequence shown here is derived from an EMBL/GenBank/DDBJ whole genome shotgun (WGS) entry which is preliminary data.</text>
</comment>
<keyword evidence="2" id="KW-1185">Reference proteome</keyword>
<organism evidence="1 2">
    <name type="scientific">Caballeronia calidae</name>
    <dbReference type="NCBI Taxonomy" id="1777139"/>
    <lineage>
        <taxon>Bacteria</taxon>
        <taxon>Pseudomonadati</taxon>
        <taxon>Pseudomonadota</taxon>
        <taxon>Betaproteobacteria</taxon>
        <taxon>Burkholderiales</taxon>
        <taxon>Burkholderiaceae</taxon>
        <taxon>Caballeronia</taxon>
    </lineage>
</organism>
<gene>
    <name evidence="1" type="ORF">AWB78_01309</name>
</gene>
<dbReference type="Proteomes" id="UP000071859">
    <property type="component" value="Unassembled WGS sequence"/>
</dbReference>
<reference evidence="1" key="1">
    <citation type="submission" date="2016-01" db="EMBL/GenBank/DDBJ databases">
        <authorList>
            <person name="Peeters C."/>
        </authorList>
    </citation>
    <scope>NUCLEOTIDE SEQUENCE</scope>
    <source>
        <strain evidence="1">LMG 29321</strain>
    </source>
</reference>